<gene>
    <name evidence="1" type="ORF">AArc1_3332</name>
</gene>
<evidence type="ECO:0000313" key="1">
    <source>
        <dbReference type="EMBL" id="AXR79632.1"/>
    </source>
</evidence>
<accession>A0A346PJD7</accession>
<reference evidence="2" key="1">
    <citation type="submission" date="2017-10" db="EMBL/GenBank/DDBJ databases">
        <title>Phenotypic and genomic properties of facultatively anaerobic sulfur-reducing natronoarchaea from hypersaline soda lakes.</title>
        <authorList>
            <person name="Sorokin D.Y."/>
            <person name="Kublanov I.V."/>
            <person name="Roman P."/>
            <person name="Sinninghe Damste J.S."/>
            <person name="Golyshin P.N."/>
            <person name="Rojo D."/>
            <person name="Ciordia S."/>
            <person name="Mena Md.C."/>
            <person name="Ferrer M."/>
            <person name="Messina E."/>
            <person name="Smedile F."/>
            <person name="La Spada G."/>
            <person name="La Cono V."/>
            <person name="Yakimov M.M."/>
        </authorList>
    </citation>
    <scope>NUCLEOTIDE SEQUENCE [LARGE SCALE GENOMIC DNA]</scope>
    <source>
        <strain evidence="2">AArc1</strain>
    </source>
</reference>
<organism evidence="1 2">
    <name type="scientific">Natrarchaeobaculum sulfurireducens</name>
    <dbReference type="NCBI Taxonomy" id="2044521"/>
    <lineage>
        <taxon>Archaea</taxon>
        <taxon>Methanobacteriati</taxon>
        <taxon>Methanobacteriota</taxon>
        <taxon>Stenosarchaea group</taxon>
        <taxon>Halobacteria</taxon>
        <taxon>Halobacteriales</taxon>
        <taxon>Natrialbaceae</taxon>
        <taxon>Natrarchaeobaculum</taxon>
    </lineage>
</organism>
<dbReference type="EMBL" id="CP024047">
    <property type="protein sequence ID" value="AXR79632.1"/>
    <property type="molecule type" value="Genomic_DNA"/>
</dbReference>
<dbReference type="Proteomes" id="UP000258707">
    <property type="component" value="Chromosome"/>
</dbReference>
<sequence>MTSDIRRATANADDLPYRYREDAIDLQIGEYSVDETEPSEPETDDTTLPLFRYQPWDRAELSLSLSISDRDLDHVCEGDTPYDAKLIVVVESKSTHLRYEVVVEDEPLAAGTYEKTIDLESHLFRDTVTLTPRIVTSDSVSSGLPFAPKGGMRIAGGDVWKIQVDEPEQSGTGYPFRYRDFSDGDYPEGAVHLLKSNPREPAVLVNTLNQPIVDILETKTFYSFDSYLKNVIKAELGTSTWIQLVVHTATTIAESDEPQYEWQEGLIEEIGPYLYEGSSYDEVVENLGEAVSEPDELRSFIRELNIAVQLYLDQASQLNDFISDFRP</sequence>
<dbReference type="AlphaFoldDB" id="A0A346PJD7"/>
<dbReference type="GeneID" id="37640089"/>
<evidence type="ECO:0000313" key="2">
    <source>
        <dbReference type="Proteomes" id="UP000258707"/>
    </source>
</evidence>
<proteinExistence type="predicted"/>
<dbReference type="RefSeq" id="WP_117365550.1">
    <property type="nucleotide sequence ID" value="NZ_CP024047.1"/>
</dbReference>
<protein>
    <submittedName>
        <fullName evidence="1">Uncharacterized protein</fullName>
    </submittedName>
</protein>
<name>A0A346PJD7_9EURY</name>
<dbReference type="KEGG" id="nan:AArc1_3332"/>